<evidence type="ECO:0000256" key="11">
    <source>
        <dbReference type="ARBA" id="ARBA00023136"/>
    </source>
</evidence>
<evidence type="ECO:0000256" key="10">
    <source>
        <dbReference type="ARBA" id="ARBA00023033"/>
    </source>
</evidence>
<dbReference type="Pfam" id="PF00067">
    <property type="entry name" value="p450"/>
    <property type="match status" value="1"/>
</dbReference>
<keyword evidence="5 13" id="KW-0812">Transmembrane</keyword>
<organism evidence="14 15">
    <name type="scientific">Aspergillus pseudodeflectus</name>
    <dbReference type="NCBI Taxonomy" id="176178"/>
    <lineage>
        <taxon>Eukaryota</taxon>
        <taxon>Fungi</taxon>
        <taxon>Dikarya</taxon>
        <taxon>Ascomycota</taxon>
        <taxon>Pezizomycotina</taxon>
        <taxon>Eurotiomycetes</taxon>
        <taxon>Eurotiomycetidae</taxon>
        <taxon>Eurotiales</taxon>
        <taxon>Aspergillaceae</taxon>
        <taxon>Aspergillus</taxon>
        <taxon>Aspergillus subgen. Nidulantes</taxon>
    </lineage>
</organism>
<keyword evidence="15" id="KW-1185">Reference proteome</keyword>
<evidence type="ECO:0000256" key="3">
    <source>
        <dbReference type="ARBA" id="ARBA00010617"/>
    </source>
</evidence>
<evidence type="ECO:0000256" key="8">
    <source>
        <dbReference type="ARBA" id="ARBA00023002"/>
    </source>
</evidence>
<proteinExistence type="inferred from homology"/>
<dbReference type="CDD" id="cd11041">
    <property type="entry name" value="CYP503A1-like"/>
    <property type="match status" value="1"/>
</dbReference>
<evidence type="ECO:0000256" key="6">
    <source>
        <dbReference type="ARBA" id="ARBA00022723"/>
    </source>
</evidence>
<feature type="transmembrane region" description="Helical" evidence="13">
    <location>
        <begin position="6"/>
        <end position="27"/>
    </location>
</feature>
<dbReference type="InterPro" id="IPR017972">
    <property type="entry name" value="Cyt_P450_CS"/>
</dbReference>
<dbReference type="EMBL" id="JBFXLR010000043">
    <property type="protein sequence ID" value="KAL2844027.1"/>
    <property type="molecule type" value="Genomic_DNA"/>
</dbReference>
<evidence type="ECO:0000256" key="7">
    <source>
        <dbReference type="ARBA" id="ARBA00022989"/>
    </source>
</evidence>
<reference evidence="14 15" key="1">
    <citation type="submission" date="2024-07" db="EMBL/GenBank/DDBJ databases">
        <title>Section-level genome sequencing and comparative genomics of Aspergillus sections Usti and Cavernicolus.</title>
        <authorList>
            <consortium name="Lawrence Berkeley National Laboratory"/>
            <person name="Nybo J.L."/>
            <person name="Vesth T.C."/>
            <person name="Theobald S."/>
            <person name="Frisvad J.C."/>
            <person name="Larsen T.O."/>
            <person name="Kjaerboelling I."/>
            <person name="Rothschild-Mancinelli K."/>
            <person name="Lyhne E.K."/>
            <person name="Kogle M.E."/>
            <person name="Barry K."/>
            <person name="Clum A."/>
            <person name="Na H."/>
            <person name="Ledsgaard L."/>
            <person name="Lin J."/>
            <person name="Lipzen A."/>
            <person name="Kuo A."/>
            <person name="Riley R."/>
            <person name="Mondo S."/>
            <person name="LaButti K."/>
            <person name="Haridas S."/>
            <person name="Pangalinan J."/>
            <person name="Salamov A.A."/>
            <person name="Simmons B.A."/>
            <person name="Magnuson J.K."/>
            <person name="Chen J."/>
            <person name="Drula E."/>
            <person name="Henrissat B."/>
            <person name="Wiebenga A."/>
            <person name="Lubbers R.J."/>
            <person name="Gomes A.C."/>
            <person name="Macurrencykelacurrency M.R."/>
            <person name="Stajich J."/>
            <person name="Grigoriev I.V."/>
            <person name="Mortensen U.H."/>
            <person name="De vries R.P."/>
            <person name="Baker S.E."/>
            <person name="Andersen M.R."/>
        </authorList>
    </citation>
    <scope>NUCLEOTIDE SEQUENCE [LARGE SCALE GENOMIC DNA]</scope>
    <source>
        <strain evidence="14 15">CBS 756.74</strain>
    </source>
</reference>
<keyword evidence="10 12" id="KW-0503">Monooxygenase</keyword>
<dbReference type="Proteomes" id="UP001610444">
    <property type="component" value="Unassembled WGS sequence"/>
</dbReference>
<dbReference type="RefSeq" id="XP_070895933.1">
    <property type="nucleotide sequence ID" value="XM_071046465.1"/>
</dbReference>
<keyword evidence="6 12" id="KW-0479">Metal-binding</keyword>
<comment type="subcellular location">
    <subcellularLocation>
        <location evidence="2">Membrane</location>
    </subcellularLocation>
</comment>
<dbReference type="PANTHER" id="PTHR46206:SF7">
    <property type="entry name" value="P450, PUTATIVE (EUROFUNG)-RELATED"/>
    <property type="match status" value="1"/>
</dbReference>
<evidence type="ECO:0000256" key="9">
    <source>
        <dbReference type="ARBA" id="ARBA00023004"/>
    </source>
</evidence>
<dbReference type="InterPro" id="IPR001128">
    <property type="entry name" value="Cyt_P450"/>
</dbReference>
<dbReference type="SUPFAM" id="SSF48264">
    <property type="entry name" value="Cytochrome P450"/>
    <property type="match status" value="1"/>
</dbReference>
<dbReference type="PROSITE" id="PS00086">
    <property type="entry name" value="CYTOCHROME_P450"/>
    <property type="match status" value="1"/>
</dbReference>
<dbReference type="InterPro" id="IPR036396">
    <property type="entry name" value="Cyt_P450_sf"/>
</dbReference>
<dbReference type="InterPro" id="IPR002403">
    <property type="entry name" value="Cyt_P450_E_grp-IV"/>
</dbReference>
<keyword evidence="11 13" id="KW-0472">Membrane</keyword>
<keyword evidence="7 13" id="KW-1133">Transmembrane helix</keyword>
<keyword evidence="9 12" id="KW-0408">Iron</keyword>
<evidence type="ECO:0000256" key="2">
    <source>
        <dbReference type="ARBA" id="ARBA00004370"/>
    </source>
</evidence>
<protein>
    <submittedName>
        <fullName evidence="14">Cytochrome P450</fullName>
    </submittedName>
</protein>
<comment type="cofactor">
    <cofactor evidence="1">
        <name>heme</name>
        <dbReference type="ChEBI" id="CHEBI:30413"/>
    </cofactor>
</comment>
<dbReference type="GeneID" id="98161629"/>
<accession>A0ABR4JVF1</accession>
<evidence type="ECO:0000256" key="13">
    <source>
        <dbReference type="SAM" id="Phobius"/>
    </source>
</evidence>
<comment type="caution">
    <text evidence="14">The sequence shown here is derived from an EMBL/GenBank/DDBJ whole genome shotgun (WGS) entry which is preliminary data.</text>
</comment>
<sequence length="496" mass="56360">MFSFTLEIGWLTGHNILVLFFVGWVGWKTFLSVYRHYFSAIPDIDSPWFLAFAKSKPTRQLIVDAYDKYSTKSRVFKKDNSYILPPSAFDEARKVPSSVFSSSEVIEDSLHLKYFLGNDHTDVVNFVRQSVSSNIKNLVPIIQDEVQHMFRERFPPRDEIPVQTATGKWHHVRLHKELLTGIGCIASRIFVGRHYARDVNWTRTASDWANGIIFQGLLFRHLPEIMIAFVARFMPGMKRFKLLKSILHDEVLEYLTKPIETESVSLSTEKGDEITLLPFLVQLMGLMFAAIDTTTMTTTHLILDLLSNPRSEYADPIRVELETVLGKYGGVWTQQALGELKLLDSFIKESQRMHAIALVLPGRMVMSKSGYTFSQSKTAPNANSIHVPYRSRVFLPLAGVHSDPIIYENPGCFQGFRFVGDPVASSQPSNKFLSFGHGTHACPGRHLALVVIKLMAIELLTKYEWEEMAQRPKDLTFGTANVPDFSATVHVRRRSD</sequence>
<dbReference type="PRINTS" id="PR00465">
    <property type="entry name" value="EP450IV"/>
</dbReference>
<evidence type="ECO:0000256" key="5">
    <source>
        <dbReference type="ARBA" id="ARBA00022692"/>
    </source>
</evidence>
<evidence type="ECO:0000313" key="14">
    <source>
        <dbReference type="EMBL" id="KAL2844027.1"/>
    </source>
</evidence>
<gene>
    <name evidence="14" type="ORF">BJX68DRAFT_269892</name>
</gene>
<dbReference type="Gene3D" id="1.10.630.10">
    <property type="entry name" value="Cytochrome P450"/>
    <property type="match status" value="1"/>
</dbReference>
<comment type="similarity">
    <text evidence="3 12">Belongs to the cytochrome P450 family.</text>
</comment>
<name>A0ABR4JVF1_9EURO</name>
<evidence type="ECO:0000256" key="4">
    <source>
        <dbReference type="ARBA" id="ARBA00022617"/>
    </source>
</evidence>
<dbReference type="PANTHER" id="PTHR46206">
    <property type="entry name" value="CYTOCHROME P450"/>
    <property type="match status" value="1"/>
</dbReference>
<evidence type="ECO:0000313" key="15">
    <source>
        <dbReference type="Proteomes" id="UP001610444"/>
    </source>
</evidence>
<evidence type="ECO:0000256" key="12">
    <source>
        <dbReference type="RuleBase" id="RU000461"/>
    </source>
</evidence>
<evidence type="ECO:0000256" key="1">
    <source>
        <dbReference type="ARBA" id="ARBA00001971"/>
    </source>
</evidence>
<keyword evidence="8 12" id="KW-0560">Oxidoreductase</keyword>
<keyword evidence="4 12" id="KW-0349">Heme</keyword>